<name>A0ABD5QJ73_9EURY</name>
<dbReference type="EMBL" id="JBHSJG010000053">
    <property type="protein sequence ID" value="MFC4989666.1"/>
    <property type="molecule type" value="Genomic_DNA"/>
</dbReference>
<dbReference type="RefSeq" id="WP_224829335.1">
    <property type="nucleotide sequence ID" value="NZ_JAIVEF010000019.1"/>
</dbReference>
<dbReference type="Proteomes" id="UP001595925">
    <property type="component" value="Unassembled WGS sequence"/>
</dbReference>
<evidence type="ECO:0000313" key="3">
    <source>
        <dbReference type="Proteomes" id="UP001595925"/>
    </source>
</evidence>
<protein>
    <recommendedName>
        <fullName evidence="4">DNA-binding protein</fullName>
    </recommendedName>
</protein>
<gene>
    <name evidence="2" type="ORF">ACFPFO_18275</name>
</gene>
<keyword evidence="3" id="KW-1185">Reference proteome</keyword>
<evidence type="ECO:0000256" key="1">
    <source>
        <dbReference type="SAM" id="MobiDB-lite"/>
    </source>
</evidence>
<accession>A0ABD5QJ73</accession>
<proteinExistence type="predicted"/>
<reference evidence="2 3" key="1">
    <citation type="journal article" date="2019" name="Int. J. Syst. Evol. Microbiol.">
        <title>The Global Catalogue of Microorganisms (GCM) 10K type strain sequencing project: providing services to taxonomists for standard genome sequencing and annotation.</title>
        <authorList>
            <consortium name="The Broad Institute Genomics Platform"/>
            <consortium name="The Broad Institute Genome Sequencing Center for Infectious Disease"/>
            <person name="Wu L."/>
            <person name="Ma J."/>
        </authorList>
    </citation>
    <scope>NUCLEOTIDE SEQUENCE [LARGE SCALE GENOMIC DNA]</scope>
    <source>
        <strain evidence="2 3">CGMCC 1.15824</strain>
    </source>
</reference>
<comment type="caution">
    <text evidence="2">The sequence shown here is derived from an EMBL/GenBank/DDBJ whole genome shotgun (WGS) entry which is preliminary data.</text>
</comment>
<feature type="region of interest" description="Disordered" evidence="1">
    <location>
        <begin position="54"/>
        <end position="75"/>
    </location>
</feature>
<evidence type="ECO:0000313" key="2">
    <source>
        <dbReference type="EMBL" id="MFC4989666.1"/>
    </source>
</evidence>
<evidence type="ECO:0008006" key="4">
    <source>
        <dbReference type="Google" id="ProtNLM"/>
    </source>
</evidence>
<sequence>MLNEVGINVGRDGALLWRHRGLHRLSIAKLLGVDRIPIYVLARHAGWQRVRDRLRAGEPVGTGPDSHPDLADLRE</sequence>
<feature type="compositionally biased region" description="Basic and acidic residues" evidence="1">
    <location>
        <begin position="66"/>
        <end position="75"/>
    </location>
</feature>
<dbReference type="AlphaFoldDB" id="A0ABD5QJ73"/>
<organism evidence="2 3">
    <name type="scientific">Saliphagus infecundisoli</name>
    <dbReference type="NCBI Taxonomy" id="1849069"/>
    <lineage>
        <taxon>Archaea</taxon>
        <taxon>Methanobacteriati</taxon>
        <taxon>Methanobacteriota</taxon>
        <taxon>Stenosarchaea group</taxon>
        <taxon>Halobacteria</taxon>
        <taxon>Halobacteriales</taxon>
        <taxon>Natrialbaceae</taxon>
        <taxon>Saliphagus</taxon>
    </lineage>
</organism>